<dbReference type="PROSITE" id="PS50297">
    <property type="entry name" value="ANK_REP_REGION"/>
    <property type="match status" value="1"/>
</dbReference>
<protein>
    <submittedName>
        <fullName evidence="3">Uncharacterized protein</fullName>
    </submittedName>
</protein>
<keyword evidence="1" id="KW-0677">Repeat</keyword>
<accession>A0A3G4ZW36</accession>
<keyword evidence="2" id="KW-0040">ANK repeat</keyword>
<dbReference type="Pfam" id="PF12796">
    <property type="entry name" value="Ank_2"/>
    <property type="match status" value="1"/>
</dbReference>
<sequence length="177" mass="20536">MTTAIITAYDHARDFVDLFSLRDEMKCIEYIDKYNDFYNTNINAWTPLMYAIFYRKINVISKLIHKGADINYRTVYNRMPLMIACEYGTTEIVIMLIKAGAYFVGHAGHEGHEGHADILDTHIVKYNHFKIMQYIRDVYRQHIISVINDDISDNALAVSFRTTYASGVVDMISEFII</sequence>
<evidence type="ECO:0000313" key="3">
    <source>
        <dbReference type="EMBL" id="AYV79096.1"/>
    </source>
</evidence>
<dbReference type="PROSITE" id="PS50088">
    <property type="entry name" value="ANK_REPEAT"/>
    <property type="match status" value="1"/>
</dbReference>
<dbReference type="EMBL" id="MK072133">
    <property type="protein sequence ID" value="AYV79096.1"/>
    <property type="molecule type" value="Genomic_DNA"/>
</dbReference>
<organism evidence="3">
    <name type="scientific">Faunusvirus sp</name>
    <dbReference type="NCBI Taxonomy" id="2487766"/>
    <lineage>
        <taxon>Viruses</taxon>
        <taxon>Varidnaviria</taxon>
        <taxon>Bamfordvirae</taxon>
        <taxon>Nucleocytoviricota</taxon>
        <taxon>Megaviricetes</taxon>
        <taxon>Imitervirales</taxon>
        <taxon>Mimiviridae</taxon>
    </lineage>
</organism>
<dbReference type="PANTHER" id="PTHR24173">
    <property type="entry name" value="ANKYRIN REPEAT CONTAINING"/>
    <property type="match status" value="1"/>
</dbReference>
<dbReference type="InterPro" id="IPR036770">
    <property type="entry name" value="Ankyrin_rpt-contain_sf"/>
</dbReference>
<proteinExistence type="predicted"/>
<evidence type="ECO:0000256" key="2">
    <source>
        <dbReference type="ARBA" id="ARBA00023043"/>
    </source>
</evidence>
<dbReference type="InterPro" id="IPR002110">
    <property type="entry name" value="Ankyrin_rpt"/>
</dbReference>
<dbReference type="SMART" id="SM00248">
    <property type="entry name" value="ANK"/>
    <property type="match status" value="2"/>
</dbReference>
<evidence type="ECO:0000256" key="1">
    <source>
        <dbReference type="ARBA" id="ARBA00022737"/>
    </source>
</evidence>
<dbReference type="SUPFAM" id="SSF48403">
    <property type="entry name" value="Ankyrin repeat"/>
    <property type="match status" value="1"/>
</dbReference>
<gene>
    <name evidence="3" type="ORF">Faunusvirus2_43</name>
</gene>
<dbReference type="Gene3D" id="1.25.40.20">
    <property type="entry name" value="Ankyrin repeat-containing domain"/>
    <property type="match status" value="1"/>
</dbReference>
<reference evidence="3" key="1">
    <citation type="submission" date="2018-10" db="EMBL/GenBank/DDBJ databases">
        <title>Hidden diversity of soil giant viruses.</title>
        <authorList>
            <person name="Schulz F."/>
            <person name="Alteio L."/>
            <person name="Goudeau D."/>
            <person name="Ryan E.M."/>
            <person name="Malmstrom R.R."/>
            <person name="Blanchard J."/>
            <person name="Woyke T."/>
        </authorList>
    </citation>
    <scope>NUCLEOTIDE SEQUENCE</scope>
    <source>
        <strain evidence="3">FNV1</strain>
    </source>
</reference>
<dbReference type="PANTHER" id="PTHR24173:SF83">
    <property type="entry name" value="SOCS BOX DOMAIN-CONTAINING PROTEIN"/>
    <property type="match status" value="1"/>
</dbReference>
<name>A0A3G4ZW36_9VIRU</name>